<gene>
    <name evidence="1" type="ORF">HW555_008203</name>
</gene>
<keyword evidence="2" id="KW-1185">Reference proteome</keyword>
<evidence type="ECO:0000313" key="1">
    <source>
        <dbReference type="EMBL" id="KAF9413625.1"/>
    </source>
</evidence>
<organism evidence="1 2">
    <name type="scientific">Spodoptera exigua</name>
    <name type="common">Beet armyworm</name>
    <name type="synonym">Noctua fulgens</name>
    <dbReference type="NCBI Taxonomy" id="7107"/>
    <lineage>
        <taxon>Eukaryota</taxon>
        <taxon>Metazoa</taxon>
        <taxon>Ecdysozoa</taxon>
        <taxon>Arthropoda</taxon>
        <taxon>Hexapoda</taxon>
        <taxon>Insecta</taxon>
        <taxon>Pterygota</taxon>
        <taxon>Neoptera</taxon>
        <taxon>Endopterygota</taxon>
        <taxon>Lepidoptera</taxon>
        <taxon>Glossata</taxon>
        <taxon>Ditrysia</taxon>
        <taxon>Noctuoidea</taxon>
        <taxon>Noctuidae</taxon>
        <taxon>Amphipyrinae</taxon>
        <taxon>Spodoptera</taxon>
    </lineage>
</organism>
<reference evidence="1" key="1">
    <citation type="submission" date="2020-08" db="EMBL/GenBank/DDBJ databases">
        <title>Spodoptera exigua strain:BAW_Kor-Di-RS1 Genome sequencing and assembly.</title>
        <authorList>
            <person name="Kim J."/>
            <person name="Nam H.Y."/>
            <person name="Kwon M."/>
            <person name="Choi J.H."/>
            <person name="Cho S.R."/>
            <person name="Kim G.-H."/>
        </authorList>
    </citation>
    <scope>NUCLEOTIDE SEQUENCE</scope>
    <source>
        <strain evidence="1">BAW_Kor-Di-RS1</strain>
        <tissue evidence="1">Whole-body</tissue>
    </source>
</reference>
<sequence>MDMALFYYMEMVYVYKVITCDPVRNDKKETFSEGRHFIIILPTTRYLATSTVSVSSLHHIQQTHPLSVISPWRPLFKFDIPSPPAPLRPHLPSIFLSF</sequence>
<dbReference type="AlphaFoldDB" id="A0A835GCY0"/>
<comment type="caution">
    <text evidence="1">The sequence shown here is derived from an EMBL/GenBank/DDBJ whole genome shotgun (WGS) entry which is preliminary data.</text>
</comment>
<proteinExistence type="predicted"/>
<dbReference type="Proteomes" id="UP000648187">
    <property type="component" value="Unassembled WGS sequence"/>
</dbReference>
<protein>
    <submittedName>
        <fullName evidence="1">Uncharacterized protein</fullName>
    </submittedName>
</protein>
<accession>A0A835GCY0</accession>
<dbReference type="EMBL" id="JACKWZ010000153">
    <property type="protein sequence ID" value="KAF9413625.1"/>
    <property type="molecule type" value="Genomic_DNA"/>
</dbReference>
<name>A0A835GCY0_SPOEX</name>
<evidence type="ECO:0000313" key="2">
    <source>
        <dbReference type="Proteomes" id="UP000648187"/>
    </source>
</evidence>